<accession>A0AAW0IUJ1</accession>
<feature type="signal peptide" evidence="2">
    <location>
        <begin position="1"/>
        <end position="24"/>
    </location>
</feature>
<feature type="chain" id="PRO_5043396110" evidence="2">
    <location>
        <begin position="25"/>
        <end position="126"/>
    </location>
</feature>
<comment type="caution">
    <text evidence="4">The sequence shown here is derived from an EMBL/GenBank/DDBJ whole genome shotgun (WGS) entry which is preliminary data.</text>
</comment>
<reference evidence="4 5" key="1">
    <citation type="journal article" date="2018" name="Sci. Data">
        <title>The draft genome sequence of cork oak.</title>
        <authorList>
            <person name="Ramos A.M."/>
            <person name="Usie A."/>
            <person name="Barbosa P."/>
            <person name="Barros P.M."/>
            <person name="Capote T."/>
            <person name="Chaves I."/>
            <person name="Simoes F."/>
            <person name="Abreu I."/>
            <person name="Carrasquinho I."/>
            <person name="Faro C."/>
            <person name="Guimaraes J.B."/>
            <person name="Mendonca D."/>
            <person name="Nobrega F."/>
            <person name="Rodrigues L."/>
            <person name="Saibo N.J.M."/>
            <person name="Varela M.C."/>
            <person name="Egas C."/>
            <person name="Matos J."/>
            <person name="Miguel C.M."/>
            <person name="Oliveira M.M."/>
            <person name="Ricardo C.P."/>
            <person name="Goncalves S."/>
        </authorList>
    </citation>
    <scope>NUCLEOTIDE SEQUENCE [LARGE SCALE GENOMIC DNA]</scope>
    <source>
        <strain evidence="5">cv. HL8</strain>
    </source>
</reference>
<keyword evidence="1" id="KW-0560">Oxidoreductase</keyword>
<dbReference type="Gene3D" id="3.40.50.80">
    <property type="entry name" value="Nucleotide-binding domain of ferredoxin-NADP reductase (FNR) module"/>
    <property type="match status" value="1"/>
</dbReference>
<evidence type="ECO:0000259" key="3">
    <source>
        <dbReference type="Pfam" id="PF08030"/>
    </source>
</evidence>
<evidence type="ECO:0000313" key="4">
    <source>
        <dbReference type="EMBL" id="KAK7818299.1"/>
    </source>
</evidence>
<dbReference type="AlphaFoldDB" id="A0AAW0IUJ1"/>
<keyword evidence="2" id="KW-0732">Signal</keyword>
<sequence>MLASAFIFGGVVVVLWQLWERRNAVKEACKDNKIMHNEIVAHTDSCHQKLASSINTYYGLRPDFKDIFGDISEKWGYVDVGVIVCGPPSLQTSDLQTSVAKEIRSQNIRRQHHHPIFHFNSHSFDL</sequence>
<name>A0AAW0IUJ1_QUESU</name>
<evidence type="ECO:0000313" key="5">
    <source>
        <dbReference type="Proteomes" id="UP000237347"/>
    </source>
</evidence>
<evidence type="ECO:0000256" key="1">
    <source>
        <dbReference type="ARBA" id="ARBA00023002"/>
    </source>
</evidence>
<dbReference type="InterPro" id="IPR039261">
    <property type="entry name" value="FNR_nucleotide-bd"/>
</dbReference>
<evidence type="ECO:0000256" key="2">
    <source>
        <dbReference type="SAM" id="SignalP"/>
    </source>
</evidence>
<gene>
    <name evidence="4" type="primary">FRO6_0</name>
    <name evidence="4" type="ORF">CFP56_041516</name>
</gene>
<organism evidence="4 5">
    <name type="scientific">Quercus suber</name>
    <name type="common">Cork oak</name>
    <dbReference type="NCBI Taxonomy" id="58331"/>
    <lineage>
        <taxon>Eukaryota</taxon>
        <taxon>Viridiplantae</taxon>
        <taxon>Streptophyta</taxon>
        <taxon>Embryophyta</taxon>
        <taxon>Tracheophyta</taxon>
        <taxon>Spermatophyta</taxon>
        <taxon>Magnoliopsida</taxon>
        <taxon>eudicotyledons</taxon>
        <taxon>Gunneridae</taxon>
        <taxon>Pentapetalae</taxon>
        <taxon>rosids</taxon>
        <taxon>fabids</taxon>
        <taxon>Fagales</taxon>
        <taxon>Fagaceae</taxon>
        <taxon>Quercus</taxon>
    </lineage>
</organism>
<protein>
    <submittedName>
        <fullName evidence="4">Ferric reduction oxidase 6</fullName>
    </submittedName>
</protein>
<dbReference type="InterPro" id="IPR013121">
    <property type="entry name" value="Fe_red_NAD-bd_6"/>
</dbReference>
<dbReference type="Proteomes" id="UP000237347">
    <property type="component" value="Unassembled WGS sequence"/>
</dbReference>
<feature type="domain" description="Ferric reductase NAD binding" evidence="3">
    <location>
        <begin position="39"/>
        <end position="91"/>
    </location>
</feature>
<keyword evidence="5" id="KW-1185">Reference proteome</keyword>
<dbReference type="GO" id="GO:0016491">
    <property type="term" value="F:oxidoreductase activity"/>
    <property type="evidence" value="ECO:0007669"/>
    <property type="project" value="UniProtKB-KW"/>
</dbReference>
<proteinExistence type="predicted"/>
<dbReference type="Pfam" id="PF08030">
    <property type="entry name" value="NAD_binding_6"/>
    <property type="match status" value="1"/>
</dbReference>
<dbReference type="EMBL" id="PKMF04000833">
    <property type="protein sequence ID" value="KAK7818299.1"/>
    <property type="molecule type" value="Genomic_DNA"/>
</dbReference>